<keyword evidence="13" id="KW-1185">Reference proteome</keyword>
<feature type="compositionally biased region" description="Low complexity" evidence="11">
    <location>
        <begin position="74"/>
        <end position="92"/>
    </location>
</feature>
<evidence type="ECO:0000256" key="8">
    <source>
        <dbReference type="ARBA" id="ARBA00023242"/>
    </source>
</evidence>
<evidence type="ECO:0000256" key="2">
    <source>
        <dbReference type="ARBA" id="ARBA00011056"/>
    </source>
</evidence>
<evidence type="ECO:0000256" key="10">
    <source>
        <dbReference type="ARBA" id="ARBA00029983"/>
    </source>
</evidence>
<comment type="similarity">
    <text evidence="2">Belongs to the GLE1 family.</text>
</comment>
<evidence type="ECO:0000256" key="6">
    <source>
        <dbReference type="ARBA" id="ARBA00023010"/>
    </source>
</evidence>
<feature type="region of interest" description="Disordered" evidence="11">
    <location>
        <begin position="1"/>
        <end position="109"/>
    </location>
</feature>
<name>A0ABR1J9J7_9AGAR</name>
<evidence type="ECO:0000313" key="12">
    <source>
        <dbReference type="EMBL" id="KAK7454072.1"/>
    </source>
</evidence>
<evidence type="ECO:0000256" key="9">
    <source>
        <dbReference type="ARBA" id="ARBA00026227"/>
    </source>
</evidence>
<proteinExistence type="inferred from homology"/>
<reference evidence="12 13" key="1">
    <citation type="submission" date="2024-01" db="EMBL/GenBank/DDBJ databases">
        <title>A draft genome for the cacao thread blight pathogen Marasmiellus scandens.</title>
        <authorList>
            <person name="Baruah I.K."/>
            <person name="Leung J."/>
            <person name="Bukari Y."/>
            <person name="Amoako-Attah I."/>
            <person name="Meinhardt L.W."/>
            <person name="Bailey B.A."/>
            <person name="Cohen S.P."/>
        </authorList>
    </citation>
    <scope>NUCLEOTIDE SEQUENCE [LARGE SCALE GENOMIC DNA]</scope>
    <source>
        <strain evidence="12 13">GH-19</strain>
    </source>
</reference>
<keyword evidence="8" id="KW-0539">Nucleus</keyword>
<evidence type="ECO:0000256" key="11">
    <source>
        <dbReference type="SAM" id="MobiDB-lite"/>
    </source>
</evidence>
<keyword evidence="3" id="KW-0813">Transport</keyword>
<dbReference type="PANTHER" id="PTHR12960:SF0">
    <property type="entry name" value="MRNA EXPORT FACTOR GLE1"/>
    <property type="match status" value="1"/>
</dbReference>
<feature type="compositionally biased region" description="Acidic residues" evidence="11">
    <location>
        <begin position="45"/>
        <end position="54"/>
    </location>
</feature>
<evidence type="ECO:0000313" key="13">
    <source>
        <dbReference type="Proteomes" id="UP001498398"/>
    </source>
</evidence>
<evidence type="ECO:0000256" key="5">
    <source>
        <dbReference type="ARBA" id="ARBA00022927"/>
    </source>
</evidence>
<dbReference type="Pfam" id="PF07817">
    <property type="entry name" value="GLE1"/>
    <property type="match status" value="1"/>
</dbReference>
<feature type="compositionally biased region" description="Basic and acidic residues" evidence="11">
    <location>
        <begin position="226"/>
        <end position="304"/>
    </location>
</feature>
<feature type="region of interest" description="Disordered" evidence="11">
    <location>
        <begin position="226"/>
        <end position="307"/>
    </location>
</feature>
<feature type="compositionally biased region" description="Basic and acidic residues" evidence="11">
    <location>
        <begin position="163"/>
        <end position="178"/>
    </location>
</feature>
<protein>
    <recommendedName>
        <fullName evidence="9">mRNA export factor GLE1</fullName>
    </recommendedName>
    <alternativeName>
        <fullName evidence="10">Nucleoporin GLE1</fullName>
    </alternativeName>
</protein>
<comment type="caution">
    <text evidence="12">The sequence shown here is derived from an EMBL/GenBank/DDBJ whole genome shotgun (WGS) entry which is preliminary data.</text>
</comment>
<organism evidence="12 13">
    <name type="scientific">Marasmiellus scandens</name>
    <dbReference type="NCBI Taxonomy" id="2682957"/>
    <lineage>
        <taxon>Eukaryota</taxon>
        <taxon>Fungi</taxon>
        <taxon>Dikarya</taxon>
        <taxon>Basidiomycota</taxon>
        <taxon>Agaricomycotina</taxon>
        <taxon>Agaricomycetes</taxon>
        <taxon>Agaricomycetidae</taxon>
        <taxon>Agaricales</taxon>
        <taxon>Marasmiineae</taxon>
        <taxon>Omphalotaceae</taxon>
        <taxon>Marasmiellus</taxon>
    </lineage>
</organism>
<comment type="subcellular location">
    <subcellularLocation>
        <location evidence="1">Nucleus</location>
        <location evidence="1">Nuclear pore complex</location>
    </subcellularLocation>
</comment>
<keyword evidence="6" id="KW-0811">Translocation</keyword>
<gene>
    <name evidence="12" type="primary">GLE1_2</name>
    <name evidence="12" type="ORF">VKT23_011585</name>
</gene>
<feature type="compositionally biased region" description="Low complexity" evidence="11">
    <location>
        <begin position="1"/>
        <end position="14"/>
    </location>
</feature>
<evidence type="ECO:0000256" key="7">
    <source>
        <dbReference type="ARBA" id="ARBA00023132"/>
    </source>
</evidence>
<dbReference type="PANTHER" id="PTHR12960">
    <property type="entry name" value="GLE-1-RELATED"/>
    <property type="match status" value="1"/>
</dbReference>
<accession>A0ABR1J9J7</accession>
<dbReference type="InterPro" id="IPR038506">
    <property type="entry name" value="GLE1-like_sf"/>
</dbReference>
<dbReference type="InterPro" id="IPR012476">
    <property type="entry name" value="GLE1"/>
</dbReference>
<dbReference type="EMBL" id="JBANRG010000025">
    <property type="protein sequence ID" value="KAK7454072.1"/>
    <property type="molecule type" value="Genomic_DNA"/>
</dbReference>
<keyword evidence="4" id="KW-0509">mRNA transport</keyword>
<dbReference type="Proteomes" id="UP001498398">
    <property type="component" value="Unassembled WGS sequence"/>
</dbReference>
<keyword evidence="7" id="KW-0906">Nuclear pore complex</keyword>
<dbReference type="Gene3D" id="1.25.40.510">
    <property type="entry name" value="GLE1-like"/>
    <property type="match status" value="1"/>
</dbReference>
<evidence type="ECO:0000256" key="1">
    <source>
        <dbReference type="ARBA" id="ARBA00004567"/>
    </source>
</evidence>
<evidence type="ECO:0000256" key="3">
    <source>
        <dbReference type="ARBA" id="ARBA00022448"/>
    </source>
</evidence>
<evidence type="ECO:0000256" key="4">
    <source>
        <dbReference type="ARBA" id="ARBA00022816"/>
    </source>
</evidence>
<feature type="compositionally biased region" description="Acidic residues" evidence="11">
    <location>
        <begin position="63"/>
        <end position="73"/>
    </location>
</feature>
<sequence length="598" mass="68882">MRFCAPRSVSPSPARRSKSKPKRKSEPPNTSKRRSTSTFGLNTPSDEDDSDVPSDEGLGPSESDYDDDTDSDLSEASSSDSDSFCYGSESEVPAPPPRPSRLSLRPVHEQQFIEDTVAAIRSRMKYNDPYEDWEREMKKDSLLVARKEHSASQAQLRQFQSLRESEESQLREQRHAEQQREVAAMLEKLRLSQQEGERVLREKWQQREKMLWDRIEKGIKLDEDRVRAKEEEARRMREEEERRRKEAEEKRLAEEKKKREEEEKKRKEEEEERKRVQEEKEAREREVREKTERLQAESKARKEAGLTTAEDDWAEVRRNLSFMKTQGTKFVKANRELKSMWGAARRQITPKVGQITNDSESINRISAELIQILVPQTSNPQVYTALLSSLSKAFLLQAETEVTAEKKSVIPLAQVAFNCLDTLEGLPEVFFSKIHQRIGGWAIPFSLPEKDFDGRPWTSNDEMRKVSGRREGESESEYTDRVMGVMRLYFAVLRIKPVRQPLKGMWQLPRIWTWFARFMGEKGLLETPVGAQVLYVALDVLGKDARAIWGLQFVKLLALIYEGTTTGLGNGKLIGGTTPEGIAARARVQLEVEAIMKD</sequence>
<feature type="region of interest" description="Disordered" evidence="11">
    <location>
        <begin position="149"/>
        <end position="178"/>
    </location>
</feature>
<keyword evidence="5" id="KW-0653">Protein transport</keyword>